<dbReference type="AlphaFoldDB" id="A0A080LU66"/>
<dbReference type="SUPFAM" id="SSF52172">
    <property type="entry name" value="CheY-like"/>
    <property type="match status" value="1"/>
</dbReference>
<evidence type="ECO:0000256" key="2">
    <source>
        <dbReference type="PROSITE-ProRule" id="PRU00169"/>
    </source>
</evidence>
<dbReference type="Pfam" id="PF00072">
    <property type="entry name" value="Response_reg"/>
    <property type="match status" value="1"/>
</dbReference>
<evidence type="ECO:0000259" key="3">
    <source>
        <dbReference type="PROSITE" id="PS50110"/>
    </source>
</evidence>
<evidence type="ECO:0000256" key="1">
    <source>
        <dbReference type="ARBA" id="ARBA00022553"/>
    </source>
</evidence>
<evidence type="ECO:0000313" key="4">
    <source>
        <dbReference type="EMBL" id="KFB71185.1"/>
    </source>
</evidence>
<dbReference type="EMBL" id="JDVG02000584">
    <property type="protein sequence ID" value="KFB71185.1"/>
    <property type="molecule type" value="Genomic_DNA"/>
</dbReference>
<dbReference type="Gene3D" id="3.40.50.2300">
    <property type="match status" value="1"/>
</dbReference>
<proteinExistence type="predicted"/>
<reference evidence="4 5" key="1">
    <citation type="submission" date="2014-02" db="EMBL/GenBank/DDBJ databases">
        <title>Expanding our view of genomic diversity in Candidatus Accumulibacter clades.</title>
        <authorList>
            <person name="Skennerton C.T."/>
            <person name="Barr J.J."/>
            <person name="Slater F.R."/>
            <person name="Bond P.L."/>
            <person name="Tyson G.W."/>
        </authorList>
    </citation>
    <scope>NUCLEOTIDE SEQUENCE [LARGE SCALE GENOMIC DNA]</scope>
    <source>
        <strain evidence="5">BA-91</strain>
    </source>
</reference>
<protein>
    <submittedName>
        <fullName evidence="4">Polar-differentiation response regulator DivK</fullName>
    </submittedName>
</protein>
<gene>
    <name evidence="4" type="primary">divK</name>
    <name evidence="4" type="ORF">AW09_003681</name>
</gene>
<dbReference type="PANTHER" id="PTHR44591">
    <property type="entry name" value="STRESS RESPONSE REGULATOR PROTEIN 1"/>
    <property type="match status" value="1"/>
</dbReference>
<keyword evidence="1 2" id="KW-0597">Phosphoprotein</keyword>
<name>A0A080LU66_9PROT</name>
<dbReference type="InterPro" id="IPR001789">
    <property type="entry name" value="Sig_transdc_resp-reg_receiver"/>
</dbReference>
<dbReference type="PROSITE" id="PS50110">
    <property type="entry name" value="RESPONSE_REGULATORY"/>
    <property type="match status" value="1"/>
</dbReference>
<dbReference type="Proteomes" id="UP000020077">
    <property type="component" value="Unassembled WGS sequence"/>
</dbReference>
<organism evidence="4 5">
    <name type="scientific">Candidatus Accumulibacter phosphatis</name>
    <dbReference type="NCBI Taxonomy" id="327160"/>
    <lineage>
        <taxon>Bacteria</taxon>
        <taxon>Pseudomonadati</taxon>
        <taxon>Pseudomonadota</taxon>
        <taxon>Betaproteobacteria</taxon>
        <taxon>Candidatus Accumulibacter</taxon>
    </lineage>
</organism>
<dbReference type="InterPro" id="IPR011006">
    <property type="entry name" value="CheY-like_superfamily"/>
</dbReference>
<dbReference type="PANTHER" id="PTHR44591:SF3">
    <property type="entry name" value="RESPONSE REGULATORY DOMAIN-CONTAINING PROTEIN"/>
    <property type="match status" value="1"/>
</dbReference>
<comment type="caution">
    <text evidence="4">The sequence shown here is derived from an EMBL/GenBank/DDBJ whole genome shotgun (WGS) entry which is preliminary data.</text>
</comment>
<feature type="modified residue" description="4-aspartylphosphate" evidence="2">
    <location>
        <position position="50"/>
    </location>
</feature>
<dbReference type="InterPro" id="IPR050595">
    <property type="entry name" value="Bact_response_regulator"/>
</dbReference>
<evidence type="ECO:0000313" key="5">
    <source>
        <dbReference type="Proteomes" id="UP000020077"/>
    </source>
</evidence>
<dbReference type="SMART" id="SM00448">
    <property type="entry name" value="REC"/>
    <property type="match status" value="1"/>
</dbReference>
<feature type="domain" description="Response regulatory" evidence="3">
    <location>
        <begin position="1"/>
        <end position="117"/>
    </location>
</feature>
<dbReference type="GO" id="GO:0000160">
    <property type="term" value="P:phosphorelay signal transduction system"/>
    <property type="evidence" value="ECO:0007669"/>
    <property type="project" value="InterPro"/>
</dbReference>
<accession>A0A080LU66</accession>
<sequence>MLYVEDNPANLMLVEDLVARRPDIRLLSARDGKRGIEIARASLPDVILMDINLPGISGVRALRILAEDPVTAHIPVVALSANAIPRDIEKGLEAGFFRYLTKPIKVNEFMETLDVALKFAQAELARAAREEQA</sequence>